<dbReference type="EMBL" id="WGGT01000025">
    <property type="protein sequence ID" value="MVQ47200.1"/>
    <property type="molecule type" value="Genomic_DNA"/>
</dbReference>
<dbReference type="Pfam" id="PF20063">
    <property type="entry name" value="DUF6462"/>
    <property type="match status" value="1"/>
</dbReference>
<evidence type="ECO:0000313" key="1">
    <source>
        <dbReference type="EMBL" id="MVQ47200.1"/>
    </source>
</evidence>
<proteinExistence type="predicted"/>
<dbReference type="RefSeq" id="WP_021986181.1">
    <property type="nucleotide sequence ID" value="NZ_WGGT01000025.1"/>
</dbReference>
<reference evidence="1 2" key="1">
    <citation type="submission" date="2019-10" db="EMBL/GenBank/DDBJ databases">
        <title>Roseburia spp. ameliorate alcoholic fatty liver via restoration of gut barrier function.</title>
        <authorList>
            <person name="Seo B."/>
            <person name="Ko G."/>
        </authorList>
    </citation>
    <scope>NUCLEOTIDE SEQUENCE [LARGE SCALE GENOMIC DNA]</scope>
    <source>
        <strain evidence="1 2">SNUG30017</strain>
    </source>
</reference>
<protein>
    <recommendedName>
        <fullName evidence="3">DNA-binding protein</fullName>
    </recommendedName>
</protein>
<sequence length="85" mass="9632">MGYSYKSYSDTKEVFKKFVNAAEGQAVYGISRSHIMEMAKKAGAVYKVGNTALINTEIFEAYLEQFKENPVPLPKYIVDKTKLNK</sequence>
<dbReference type="InterPro" id="IPR045591">
    <property type="entry name" value="DUF6462"/>
</dbReference>
<name>A0A6L6XJI1_9FIRM</name>
<organism evidence="1 2">
    <name type="scientific">Roseburia intestinalis</name>
    <dbReference type="NCBI Taxonomy" id="166486"/>
    <lineage>
        <taxon>Bacteria</taxon>
        <taxon>Bacillati</taxon>
        <taxon>Bacillota</taxon>
        <taxon>Clostridia</taxon>
        <taxon>Lachnospirales</taxon>
        <taxon>Lachnospiraceae</taxon>
        <taxon>Roseburia</taxon>
    </lineage>
</organism>
<evidence type="ECO:0008006" key="3">
    <source>
        <dbReference type="Google" id="ProtNLM"/>
    </source>
</evidence>
<evidence type="ECO:0000313" key="2">
    <source>
        <dbReference type="Proteomes" id="UP000479531"/>
    </source>
</evidence>
<gene>
    <name evidence="1" type="ORF">GCK47_16280</name>
</gene>
<dbReference type="AlphaFoldDB" id="A0A6L6XJI1"/>
<dbReference type="Proteomes" id="UP000479531">
    <property type="component" value="Unassembled WGS sequence"/>
</dbReference>
<accession>A0A6L6XJI1</accession>
<comment type="caution">
    <text evidence="1">The sequence shown here is derived from an EMBL/GenBank/DDBJ whole genome shotgun (WGS) entry which is preliminary data.</text>
</comment>